<evidence type="ECO:0000313" key="3">
    <source>
        <dbReference type="Proteomes" id="UP001412239"/>
    </source>
</evidence>
<dbReference type="PANTHER" id="PTHR18444:SF9">
    <property type="entry name" value="UPF0538 PROTEIN C2ORF76"/>
    <property type="match status" value="1"/>
</dbReference>
<comment type="similarity">
    <text evidence="1">Belongs to the UPF0538 family.</text>
</comment>
<reference evidence="2" key="1">
    <citation type="submission" date="2015-10" db="EMBL/GenBank/DDBJ databases">
        <authorList>
            <person name="Regsiter A."/>
            <person name="william w."/>
        </authorList>
    </citation>
    <scope>NUCLEOTIDE SEQUENCE</scope>
    <source>
        <strain evidence="2">Montdore</strain>
    </source>
</reference>
<sequence length="144" mass="16384">MSSELLTRPLTSATLTIRVIKNFPYRTAKNLVLHNLDLTTLTSGALKERVRSEILSSASGGGGGWKAYKGIIGTLEIDTLKLYTKAHGTKTNNLIINLEDERDELIFGDDEKTLEGYKCEHETELSFFRLEDYLEFKRNPEEKW</sequence>
<protein>
    <submittedName>
        <fullName evidence="2">Uncharacterized protein</fullName>
    </submittedName>
</protein>
<evidence type="ECO:0000256" key="1">
    <source>
        <dbReference type="ARBA" id="ARBA00007176"/>
    </source>
</evidence>
<evidence type="ECO:0000313" key="2">
    <source>
        <dbReference type="EMBL" id="CUS07163.1"/>
    </source>
</evidence>
<gene>
    <name evidence="2" type="ORF">GSTUAT00008763001</name>
</gene>
<keyword evidence="3" id="KW-1185">Reference proteome</keyword>
<proteinExistence type="inferred from homology"/>
<dbReference type="AlphaFoldDB" id="A0A292PL00"/>
<accession>A0A292PL00</accession>
<dbReference type="Proteomes" id="UP001412239">
    <property type="component" value="Unassembled WGS sequence"/>
</dbReference>
<dbReference type="PANTHER" id="PTHR18444">
    <property type="entry name" value="UPF0538 FAMILY MEMBER"/>
    <property type="match status" value="1"/>
</dbReference>
<dbReference type="Pfam" id="PF10209">
    <property type="entry name" value="DUF2340"/>
    <property type="match status" value="1"/>
</dbReference>
<dbReference type="EMBL" id="LN891239">
    <property type="protein sequence ID" value="CUS07163.1"/>
    <property type="molecule type" value="Genomic_DNA"/>
</dbReference>
<dbReference type="InterPro" id="IPR018794">
    <property type="entry name" value="UPF0538"/>
</dbReference>
<name>A0A292PL00_9PEZI</name>
<organism evidence="2 3">
    <name type="scientific">Tuber aestivum</name>
    <name type="common">summer truffle</name>
    <dbReference type="NCBI Taxonomy" id="59557"/>
    <lineage>
        <taxon>Eukaryota</taxon>
        <taxon>Fungi</taxon>
        <taxon>Dikarya</taxon>
        <taxon>Ascomycota</taxon>
        <taxon>Pezizomycotina</taxon>
        <taxon>Pezizomycetes</taxon>
        <taxon>Pezizales</taxon>
        <taxon>Tuberaceae</taxon>
        <taxon>Tuber</taxon>
    </lineage>
</organism>